<evidence type="ECO:0000313" key="2">
    <source>
        <dbReference type="EMBL" id="EEX75128.1"/>
    </source>
</evidence>
<dbReference type="HOGENOM" id="CLU_1233770_0_0_0"/>
<proteinExistence type="predicted"/>
<organism evidence="2 3">
    <name type="scientific">Leptotrichia hofstadii F0254</name>
    <dbReference type="NCBI Taxonomy" id="634994"/>
    <lineage>
        <taxon>Bacteria</taxon>
        <taxon>Fusobacteriati</taxon>
        <taxon>Fusobacteriota</taxon>
        <taxon>Fusobacteriia</taxon>
        <taxon>Fusobacteriales</taxon>
        <taxon>Leptotrichiaceae</taxon>
        <taxon>Leptotrichia</taxon>
    </lineage>
</organism>
<sequence length="224" mass="26892">MKFAIISNQFLRYNFDIEKFSKLLEENSKLKEIVKELNDIQVIPIKRSNDNFRIGEYLDYIVDLRNEISHSSASLQLNKEQLEKYCEFLKEFLIVIEKFIINELRKKYYKNEKEDKIEVIEVLYENNIKNKEFTSSLKIKSKKENVDLKKLIIKEIIKDKEENYYNVDVIKLENITEEEISEIILGEQLVKISTECIMKKGKKYEILIDNMDEIKNKEIKIKFN</sequence>
<gene>
    <name evidence="2" type="ORF">GCWU000323_01184</name>
</gene>
<dbReference type="EMBL" id="ACVB02000008">
    <property type="protein sequence ID" value="EEX75128.1"/>
    <property type="molecule type" value="Genomic_DNA"/>
</dbReference>
<feature type="domain" description="MAE-28990/MAE-18760-like HEPN" evidence="1">
    <location>
        <begin position="14"/>
        <end position="103"/>
    </location>
</feature>
<dbReference type="AlphaFoldDB" id="C9MXB2"/>
<dbReference type="Proteomes" id="UP000006233">
    <property type="component" value="Unassembled WGS sequence"/>
</dbReference>
<dbReference type="STRING" id="634994.GCWU000323_01184"/>
<dbReference type="InterPro" id="IPR040788">
    <property type="entry name" value="HEPN_MAE_28990"/>
</dbReference>
<accession>C9MXB2</accession>
<comment type="caution">
    <text evidence="2">The sequence shown here is derived from an EMBL/GenBank/DDBJ whole genome shotgun (WGS) entry which is preliminary data.</text>
</comment>
<reference evidence="2 3" key="1">
    <citation type="submission" date="2009-09" db="EMBL/GenBank/DDBJ databases">
        <authorList>
            <person name="Weinstock G."/>
            <person name="Sodergren E."/>
            <person name="Clifton S."/>
            <person name="Fulton L."/>
            <person name="Fulton B."/>
            <person name="Courtney L."/>
            <person name="Fronick C."/>
            <person name="Harrison M."/>
            <person name="Strong C."/>
            <person name="Farmer C."/>
            <person name="Delahaunty K."/>
            <person name="Markovic C."/>
            <person name="Hall O."/>
            <person name="Minx P."/>
            <person name="Tomlinson C."/>
            <person name="Mitreva M."/>
            <person name="Nelson J."/>
            <person name="Hou S."/>
            <person name="Wollam A."/>
            <person name="Pepin K.H."/>
            <person name="Johnson M."/>
            <person name="Bhonagiri V."/>
            <person name="Nash W.E."/>
            <person name="Warren W."/>
            <person name="Chinwalla A."/>
            <person name="Mardis E.R."/>
            <person name="Wilson R.K."/>
        </authorList>
    </citation>
    <scope>NUCLEOTIDE SEQUENCE [LARGE SCALE GENOMIC DNA]</scope>
    <source>
        <strain evidence="2 3">F0254</strain>
    </source>
</reference>
<dbReference type="Pfam" id="PF18737">
    <property type="entry name" value="HEPN_MAE_28990"/>
    <property type="match status" value="1"/>
</dbReference>
<protein>
    <recommendedName>
        <fullName evidence="1">MAE-28990/MAE-18760-like HEPN domain-containing protein</fullName>
    </recommendedName>
</protein>
<evidence type="ECO:0000313" key="3">
    <source>
        <dbReference type="Proteomes" id="UP000006233"/>
    </source>
</evidence>
<evidence type="ECO:0000259" key="1">
    <source>
        <dbReference type="Pfam" id="PF18737"/>
    </source>
</evidence>
<name>C9MXB2_9FUSO</name>